<dbReference type="AlphaFoldDB" id="A0A813I0F4"/>
<accession>A0A813I0F4</accession>
<evidence type="ECO:0000256" key="1">
    <source>
        <dbReference type="SAM" id="Phobius"/>
    </source>
</evidence>
<keyword evidence="3" id="KW-1185">Reference proteome</keyword>
<organism evidence="2 3">
    <name type="scientific">Polarella glacialis</name>
    <name type="common">Dinoflagellate</name>
    <dbReference type="NCBI Taxonomy" id="89957"/>
    <lineage>
        <taxon>Eukaryota</taxon>
        <taxon>Sar</taxon>
        <taxon>Alveolata</taxon>
        <taxon>Dinophyceae</taxon>
        <taxon>Suessiales</taxon>
        <taxon>Suessiaceae</taxon>
        <taxon>Polarella</taxon>
    </lineage>
</organism>
<name>A0A813I0F4_POLGL</name>
<feature type="transmembrane region" description="Helical" evidence="1">
    <location>
        <begin position="191"/>
        <end position="216"/>
    </location>
</feature>
<feature type="transmembrane region" description="Helical" evidence="1">
    <location>
        <begin position="52"/>
        <end position="76"/>
    </location>
</feature>
<sequence>MFDLPGIPSVGSSGHSKCRQFRFSGTFGAIFIGFCTVSPAKDIYVEKFGADAFAIAVLFFAISFFACLCEVLSGTLQNREALRYFFPVEKWGRKAPWLITHMVILAIASAALYLPPTRGRFVLPAWFFVVSLAMYWSIATCGIACQSARQEIYPYNEERSSVEVLSKIACCIGVGYGVLPILVLLARTDLILVLCVSGYLFIGIMAGGLQAAPIWLEAKSASGQDSHSFLRQFRDVWGTPAFRHVFFIRWYEGMYQGLQTSNLLYYLTYVLGLHGIERSAGLVVVGLVNMVADLMAAFVTGWYLMERKNNFSLQRKVMFARIANLVSTACLLSLPVMIAGPGPYQQGSGLTFAVVIFLVWNFTMRGFQSPYS</sequence>
<evidence type="ECO:0000313" key="2">
    <source>
        <dbReference type="EMBL" id="CAE8643463.1"/>
    </source>
</evidence>
<feature type="transmembrane region" description="Helical" evidence="1">
    <location>
        <begin position="257"/>
        <end position="276"/>
    </location>
</feature>
<reference evidence="2" key="1">
    <citation type="submission" date="2021-02" db="EMBL/GenBank/DDBJ databases">
        <authorList>
            <person name="Dougan E. K."/>
            <person name="Rhodes N."/>
            <person name="Thang M."/>
            <person name="Chan C."/>
        </authorList>
    </citation>
    <scope>NUCLEOTIDE SEQUENCE</scope>
</reference>
<dbReference type="SUPFAM" id="SSF103473">
    <property type="entry name" value="MFS general substrate transporter"/>
    <property type="match status" value="1"/>
</dbReference>
<feature type="non-terminal residue" evidence="2">
    <location>
        <position position="372"/>
    </location>
</feature>
<protein>
    <recommendedName>
        <fullName evidence="4">ADP,ATP carrier protein</fullName>
    </recommendedName>
</protein>
<dbReference type="Proteomes" id="UP000654075">
    <property type="component" value="Unassembled WGS sequence"/>
</dbReference>
<keyword evidence="1" id="KW-0812">Transmembrane</keyword>
<feature type="transmembrane region" description="Helical" evidence="1">
    <location>
        <begin position="344"/>
        <end position="363"/>
    </location>
</feature>
<keyword evidence="1" id="KW-0472">Membrane</keyword>
<keyword evidence="1" id="KW-1133">Transmembrane helix</keyword>
<proteinExistence type="predicted"/>
<dbReference type="InterPro" id="IPR036259">
    <property type="entry name" value="MFS_trans_sf"/>
</dbReference>
<evidence type="ECO:0008006" key="4">
    <source>
        <dbReference type="Google" id="ProtNLM"/>
    </source>
</evidence>
<feature type="transmembrane region" description="Helical" evidence="1">
    <location>
        <begin position="317"/>
        <end position="338"/>
    </location>
</feature>
<dbReference type="EMBL" id="CAJNNV010033364">
    <property type="protein sequence ID" value="CAE8643463.1"/>
    <property type="molecule type" value="Genomic_DNA"/>
</dbReference>
<feature type="transmembrane region" description="Helical" evidence="1">
    <location>
        <begin position="97"/>
        <end position="115"/>
    </location>
</feature>
<feature type="transmembrane region" description="Helical" evidence="1">
    <location>
        <begin position="282"/>
        <end position="305"/>
    </location>
</feature>
<dbReference type="Pfam" id="PF13347">
    <property type="entry name" value="MFS_2"/>
    <property type="match status" value="1"/>
</dbReference>
<evidence type="ECO:0000313" key="3">
    <source>
        <dbReference type="Proteomes" id="UP000654075"/>
    </source>
</evidence>
<feature type="transmembrane region" description="Helical" evidence="1">
    <location>
        <begin position="164"/>
        <end position="185"/>
    </location>
</feature>
<feature type="transmembrane region" description="Helical" evidence="1">
    <location>
        <begin position="121"/>
        <end position="144"/>
    </location>
</feature>
<feature type="transmembrane region" description="Helical" evidence="1">
    <location>
        <begin position="21"/>
        <end position="40"/>
    </location>
</feature>
<comment type="caution">
    <text evidence="2">The sequence shown here is derived from an EMBL/GenBank/DDBJ whole genome shotgun (WGS) entry which is preliminary data.</text>
</comment>
<gene>
    <name evidence="2" type="ORF">PGLA1383_LOCUS57802</name>
</gene>